<dbReference type="InterPro" id="IPR058076">
    <property type="entry name" value="NOXase"/>
</dbReference>
<keyword evidence="14" id="KW-1185">Reference proteome</keyword>
<evidence type="ECO:0000256" key="2">
    <source>
        <dbReference type="ARBA" id="ARBA00009130"/>
    </source>
</evidence>
<dbReference type="EMBL" id="JAYKOT010000003">
    <property type="protein sequence ID" value="MEB3430202.1"/>
    <property type="molecule type" value="Genomic_DNA"/>
</dbReference>
<evidence type="ECO:0000313" key="14">
    <source>
        <dbReference type="Proteomes" id="UP001357733"/>
    </source>
</evidence>
<evidence type="ECO:0000256" key="3">
    <source>
        <dbReference type="ARBA" id="ARBA00022630"/>
    </source>
</evidence>
<reference evidence="13 14" key="1">
    <citation type="submission" date="2024-01" db="EMBL/GenBank/DDBJ databases">
        <title>Complete genome sequence of Citroniella saccharovorans strain M6.X9, isolated from human fecal sample.</title>
        <authorList>
            <person name="Cheng G."/>
            <person name="Westerholm M."/>
            <person name="Schnurer A."/>
        </authorList>
    </citation>
    <scope>NUCLEOTIDE SEQUENCE [LARGE SCALE GENOMIC DNA]</scope>
    <source>
        <strain evidence="13 14">DSM 29873</strain>
    </source>
</reference>
<dbReference type="EC" id="1.6.3.4" evidence="8"/>
<dbReference type="Proteomes" id="UP001357733">
    <property type="component" value="Unassembled WGS sequence"/>
</dbReference>
<dbReference type="InterPro" id="IPR050260">
    <property type="entry name" value="FAD-bd_OxRdtase"/>
</dbReference>
<dbReference type="RefSeq" id="WP_324620396.1">
    <property type="nucleotide sequence ID" value="NZ_JAYKOT010000003.1"/>
</dbReference>
<evidence type="ECO:0000256" key="6">
    <source>
        <dbReference type="ARBA" id="ARBA00023027"/>
    </source>
</evidence>
<comment type="catalytic activity">
    <reaction evidence="10">
        <text>2 NADH + O2 + 2 H(+) = 2 NAD(+) + 2 H2O</text>
        <dbReference type="Rhea" id="RHEA:37799"/>
        <dbReference type="ChEBI" id="CHEBI:15377"/>
        <dbReference type="ChEBI" id="CHEBI:15378"/>
        <dbReference type="ChEBI" id="CHEBI:15379"/>
        <dbReference type="ChEBI" id="CHEBI:57540"/>
        <dbReference type="ChEBI" id="CHEBI:57945"/>
        <dbReference type="EC" id="1.6.3.4"/>
    </reaction>
</comment>
<evidence type="ECO:0000256" key="5">
    <source>
        <dbReference type="ARBA" id="ARBA00023002"/>
    </source>
</evidence>
<evidence type="ECO:0000313" key="13">
    <source>
        <dbReference type="EMBL" id="MEB3430202.1"/>
    </source>
</evidence>
<dbReference type="InterPro" id="IPR004099">
    <property type="entry name" value="Pyr_nucl-diS_OxRdtase_dimer"/>
</dbReference>
<keyword evidence="6" id="KW-0520">NAD</keyword>
<dbReference type="InterPro" id="IPR036188">
    <property type="entry name" value="FAD/NAD-bd_sf"/>
</dbReference>
<comment type="cofactor">
    <cofactor evidence="1">
        <name>FAD</name>
        <dbReference type="ChEBI" id="CHEBI:57692"/>
    </cofactor>
</comment>
<keyword evidence="5" id="KW-0560">Oxidoreductase</keyword>
<keyword evidence="3" id="KW-0285">Flavoprotein</keyword>
<evidence type="ECO:0000256" key="9">
    <source>
        <dbReference type="ARBA" id="ARBA00039201"/>
    </source>
</evidence>
<dbReference type="PANTHER" id="PTHR43429:SF1">
    <property type="entry name" value="NAD(P)H SULFUR OXIDOREDUCTASE (COA-DEPENDENT)"/>
    <property type="match status" value="1"/>
</dbReference>
<dbReference type="Pfam" id="PF02852">
    <property type="entry name" value="Pyr_redox_dim"/>
    <property type="match status" value="1"/>
</dbReference>
<dbReference type="SUPFAM" id="SSF55424">
    <property type="entry name" value="FAD/NAD-linked reductases, dimerisation (C-terminal) domain"/>
    <property type="match status" value="1"/>
</dbReference>
<dbReference type="Gene3D" id="3.50.50.60">
    <property type="entry name" value="FAD/NAD(P)-binding domain"/>
    <property type="match status" value="2"/>
</dbReference>
<accession>A0AAW9MZZ4</accession>
<proteinExistence type="inferred from homology"/>
<keyword evidence="4" id="KW-0274">FAD</keyword>
<dbReference type="PRINTS" id="PR00411">
    <property type="entry name" value="PNDRDTASEI"/>
</dbReference>
<evidence type="ECO:0000256" key="1">
    <source>
        <dbReference type="ARBA" id="ARBA00001974"/>
    </source>
</evidence>
<evidence type="ECO:0000256" key="8">
    <source>
        <dbReference type="ARBA" id="ARBA00039092"/>
    </source>
</evidence>
<organism evidence="13 14">
    <name type="scientific">Citroniella saccharovorans</name>
    <dbReference type="NCBI Taxonomy" id="2053367"/>
    <lineage>
        <taxon>Bacteria</taxon>
        <taxon>Bacillati</taxon>
        <taxon>Bacillota</taxon>
        <taxon>Tissierellia</taxon>
        <taxon>Tissierellales</taxon>
        <taxon>Peptoniphilaceae</taxon>
        <taxon>Citroniella</taxon>
    </lineage>
</organism>
<dbReference type="PANTHER" id="PTHR43429">
    <property type="entry name" value="PYRIDINE NUCLEOTIDE-DISULFIDE OXIDOREDUCTASE DOMAIN-CONTAINING"/>
    <property type="match status" value="1"/>
</dbReference>
<sequence>MTKIILIGANHAGTAAANTILDNFKDVELTIYDRNNNISFLGCGMALWIGNQISTSDGLFYCSKDVFEQKGAKVNMESEVLSVDEKNKKIKVRLKDGSEIEDTYDKLILATGSRPRSNNTPGEDLENVDVAKLFQDAQKVKATALKDEIKNVVVVGSGYIGVELAEAFQRIGKEVTLVTRDEKILENYFDREISKDLQDSMTENGIKLVFGEDVVEFKGEGGKVKSVLTNKSEYKAELVINSIGFVPNVFLAESLKKHERSGAYLVDKTFKTSNDDIYAIGDCATIYYKPTESNEYVALATNAVRSGIVAALNACGLKLETPGVQGSSGMQVYGHKIVMTGLSLDFAKKYGIDAEVADFEDLQKPEFMENVENDKVKIRIVYRKDDRRIIGAQMASTYDMSMGIHMFSLAIQKDVTIDELALTDIFFMPHYNKPYNYITMAALGAVLK</sequence>
<dbReference type="GO" id="GO:0016491">
    <property type="term" value="F:oxidoreductase activity"/>
    <property type="evidence" value="ECO:0007669"/>
    <property type="project" value="UniProtKB-KW"/>
</dbReference>
<comment type="caution">
    <text evidence="13">The sequence shown here is derived from an EMBL/GenBank/DDBJ whole genome shotgun (WGS) entry which is preliminary data.</text>
</comment>
<dbReference type="SUPFAM" id="SSF51905">
    <property type="entry name" value="FAD/NAD(P)-binding domain"/>
    <property type="match status" value="1"/>
</dbReference>
<evidence type="ECO:0000259" key="12">
    <source>
        <dbReference type="Pfam" id="PF07992"/>
    </source>
</evidence>
<comment type="similarity">
    <text evidence="2">Belongs to the class-III pyridine nucleotide-disulfide oxidoreductase family.</text>
</comment>
<protein>
    <recommendedName>
        <fullName evidence="9">NADH oxidase</fullName>
        <ecNumber evidence="8">1.6.3.4</ecNumber>
    </recommendedName>
</protein>
<dbReference type="NCBIfam" id="NF046103">
    <property type="entry name" value="NOXase_Strep"/>
    <property type="match status" value="1"/>
</dbReference>
<evidence type="ECO:0000259" key="11">
    <source>
        <dbReference type="Pfam" id="PF02852"/>
    </source>
</evidence>
<dbReference type="InterPro" id="IPR016156">
    <property type="entry name" value="FAD/NAD-linked_Rdtase_dimer_sf"/>
</dbReference>
<dbReference type="AlphaFoldDB" id="A0AAW9MZZ4"/>
<dbReference type="Gene3D" id="3.30.390.30">
    <property type="match status" value="1"/>
</dbReference>
<gene>
    <name evidence="13" type="ORF">VLK81_09420</name>
</gene>
<dbReference type="InterPro" id="IPR023753">
    <property type="entry name" value="FAD/NAD-binding_dom"/>
</dbReference>
<dbReference type="Pfam" id="PF07992">
    <property type="entry name" value="Pyr_redox_2"/>
    <property type="match status" value="1"/>
</dbReference>
<evidence type="ECO:0000256" key="10">
    <source>
        <dbReference type="ARBA" id="ARBA00047360"/>
    </source>
</evidence>
<feature type="domain" description="Pyridine nucleotide-disulphide oxidoreductase dimerisation" evidence="11">
    <location>
        <begin position="336"/>
        <end position="432"/>
    </location>
</feature>
<keyword evidence="7" id="KW-0676">Redox-active center</keyword>
<dbReference type="PRINTS" id="PR00368">
    <property type="entry name" value="FADPNR"/>
</dbReference>
<evidence type="ECO:0000256" key="4">
    <source>
        <dbReference type="ARBA" id="ARBA00022827"/>
    </source>
</evidence>
<name>A0AAW9MZZ4_9FIRM</name>
<feature type="domain" description="FAD/NAD(P)-binding" evidence="12">
    <location>
        <begin position="3"/>
        <end position="307"/>
    </location>
</feature>
<evidence type="ECO:0000256" key="7">
    <source>
        <dbReference type="ARBA" id="ARBA00023284"/>
    </source>
</evidence>